<dbReference type="PANTHER" id="PTHR35279:SF1">
    <property type="entry name" value="ARABINANASE_LEVANSUCRASE_INVERTASE"/>
    <property type="match status" value="1"/>
</dbReference>
<comment type="similarity">
    <text evidence="1">Belongs to the glycosyl hydrolase 32 family.</text>
</comment>
<dbReference type="SUPFAM" id="SSF75005">
    <property type="entry name" value="Arabinanase/levansucrase/invertase"/>
    <property type="match status" value="2"/>
</dbReference>
<evidence type="ECO:0000256" key="3">
    <source>
        <dbReference type="ARBA" id="ARBA00023295"/>
    </source>
</evidence>
<dbReference type="Proteomes" id="UP001493487">
    <property type="component" value="Unassembled WGS sequence"/>
</dbReference>
<dbReference type="PANTHER" id="PTHR35279">
    <property type="match status" value="1"/>
</dbReference>
<organism evidence="5 6">
    <name type="scientific">Cohnella silvisoli</name>
    <dbReference type="NCBI Taxonomy" id="2873699"/>
    <lineage>
        <taxon>Bacteria</taxon>
        <taxon>Bacillati</taxon>
        <taxon>Bacillota</taxon>
        <taxon>Bacilli</taxon>
        <taxon>Bacillales</taxon>
        <taxon>Paenibacillaceae</taxon>
        <taxon>Cohnella</taxon>
    </lineage>
</organism>
<evidence type="ECO:0000259" key="4">
    <source>
        <dbReference type="Pfam" id="PF00251"/>
    </source>
</evidence>
<name>A0ABV1KLR0_9BACL</name>
<dbReference type="InterPro" id="IPR013148">
    <property type="entry name" value="Glyco_hydro_32_N"/>
</dbReference>
<keyword evidence="2" id="KW-0378">Hydrolase</keyword>
<dbReference type="RefSeq" id="WP_232182650.1">
    <property type="nucleotide sequence ID" value="NZ_JAIOAP010000001.1"/>
</dbReference>
<reference evidence="5 6" key="1">
    <citation type="journal article" date="2023" name="Genome Announc.">
        <title>Pan-Genome Analyses of the Genus Cohnella and Proposal of the Novel Species Cohnella silvisoli sp. nov., Isolated from Forest Soil.</title>
        <authorList>
            <person name="Wang C."/>
            <person name="Mao L."/>
            <person name="Bao G."/>
            <person name="Zhu H."/>
        </authorList>
    </citation>
    <scope>NUCLEOTIDE SEQUENCE [LARGE SCALE GENOMIC DNA]</scope>
    <source>
        <strain evidence="5 6">NL03-T5-1</strain>
    </source>
</reference>
<gene>
    <name evidence="5" type="ORF">QJS35_01315</name>
</gene>
<keyword evidence="6" id="KW-1185">Reference proteome</keyword>
<accession>A0ABV1KLR0</accession>
<sequence length="348" mass="39698">MTQVDVKMRDNWSTPYKLGKPLLQPSGIPGAFDSHGVDCPFVFYHQGRFMMMYVGFDGIGYQTALAESDDLIDWRPVGTILNRKTDEGWDRVGAAGTWLLKETNELSELPVLKKVGGKYWMVYHAYPEEGYEAGPAEMGLAWSEDENLMNWHRLKNPVFSWKQGEPWERGGLYKAALIAHGGLYYMFYNAKDLTEGKWYEQTGVAMSKDMLHWTRYEGNPVIRNRAGWQSHCVADPFVAFDHGQWVLFYFGYDGVNAQEGLAVSDDLLEWYPIERPILEHGEKGELDEMHAHKPSVVRHNGVLYHFYCAVRSSRPGDPAFGLSPEFRTITAALSQPYRNSSEPKSFGE</sequence>
<protein>
    <recommendedName>
        <fullName evidence="4">Glycosyl hydrolase family 32 N-terminal domain-containing protein</fullName>
    </recommendedName>
</protein>
<dbReference type="InterPro" id="IPR023296">
    <property type="entry name" value="Glyco_hydro_beta-prop_sf"/>
</dbReference>
<dbReference type="EMBL" id="JASKHM010000001">
    <property type="protein sequence ID" value="MEQ4481026.1"/>
    <property type="molecule type" value="Genomic_DNA"/>
</dbReference>
<comment type="caution">
    <text evidence="5">The sequence shown here is derived from an EMBL/GenBank/DDBJ whole genome shotgun (WGS) entry which is preliminary data.</text>
</comment>
<evidence type="ECO:0000256" key="1">
    <source>
        <dbReference type="ARBA" id="ARBA00009902"/>
    </source>
</evidence>
<evidence type="ECO:0000313" key="5">
    <source>
        <dbReference type="EMBL" id="MEQ4481026.1"/>
    </source>
</evidence>
<feature type="domain" description="Glycosyl hydrolase family 32 N-terminal" evidence="4">
    <location>
        <begin position="115"/>
        <end position="280"/>
    </location>
</feature>
<evidence type="ECO:0000313" key="6">
    <source>
        <dbReference type="Proteomes" id="UP001493487"/>
    </source>
</evidence>
<dbReference type="Gene3D" id="2.115.10.20">
    <property type="entry name" value="Glycosyl hydrolase domain, family 43"/>
    <property type="match status" value="3"/>
</dbReference>
<dbReference type="Pfam" id="PF00251">
    <property type="entry name" value="Glyco_hydro_32N"/>
    <property type="match status" value="1"/>
</dbReference>
<keyword evidence="3" id="KW-0326">Glycosidase</keyword>
<proteinExistence type="inferred from homology"/>
<evidence type="ECO:0000256" key="2">
    <source>
        <dbReference type="ARBA" id="ARBA00022801"/>
    </source>
</evidence>